<accession>A0A644XW87</accession>
<evidence type="ECO:0000256" key="4">
    <source>
        <dbReference type="ARBA" id="ARBA00023136"/>
    </source>
</evidence>
<dbReference type="EMBL" id="VSSQ01003299">
    <property type="protein sequence ID" value="MPM20048.1"/>
    <property type="molecule type" value="Genomic_DNA"/>
</dbReference>
<feature type="transmembrane region" description="Helical" evidence="5">
    <location>
        <begin position="29"/>
        <end position="51"/>
    </location>
</feature>
<evidence type="ECO:0008006" key="7">
    <source>
        <dbReference type="Google" id="ProtNLM"/>
    </source>
</evidence>
<gene>
    <name evidence="6" type="ORF">SDC9_66475</name>
</gene>
<dbReference type="PANTHER" id="PTHR30386">
    <property type="entry name" value="MEMBRANE FUSION SUBUNIT OF EMRAB-TOLC MULTIDRUG EFFLUX PUMP"/>
    <property type="match status" value="1"/>
</dbReference>
<comment type="subcellular location">
    <subcellularLocation>
        <location evidence="1">Membrane</location>
        <topology evidence="1">Single-pass membrane protein</topology>
    </subcellularLocation>
</comment>
<name>A0A644XW87_9ZZZZ</name>
<evidence type="ECO:0000256" key="3">
    <source>
        <dbReference type="ARBA" id="ARBA00022989"/>
    </source>
</evidence>
<comment type="caution">
    <text evidence="6">The sequence shown here is derived from an EMBL/GenBank/DDBJ whole genome shotgun (WGS) entry which is preliminary data.</text>
</comment>
<proteinExistence type="predicted"/>
<reference evidence="6" key="1">
    <citation type="submission" date="2019-08" db="EMBL/GenBank/DDBJ databases">
        <authorList>
            <person name="Kucharzyk K."/>
            <person name="Murdoch R.W."/>
            <person name="Higgins S."/>
            <person name="Loffler F."/>
        </authorList>
    </citation>
    <scope>NUCLEOTIDE SEQUENCE</scope>
</reference>
<dbReference type="PANTHER" id="PTHR30386:SF26">
    <property type="entry name" value="TRANSPORT PROTEIN COMB"/>
    <property type="match status" value="1"/>
</dbReference>
<evidence type="ECO:0000256" key="1">
    <source>
        <dbReference type="ARBA" id="ARBA00004167"/>
    </source>
</evidence>
<evidence type="ECO:0000256" key="2">
    <source>
        <dbReference type="ARBA" id="ARBA00022692"/>
    </source>
</evidence>
<protein>
    <recommendedName>
        <fullName evidence="7">Membrane fusion protein biotin-lipoyl like domain-containing protein</fullName>
    </recommendedName>
</protein>
<evidence type="ECO:0000313" key="6">
    <source>
        <dbReference type="EMBL" id="MPM20048.1"/>
    </source>
</evidence>
<dbReference type="GO" id="GO:0016020">
    <property type="term" value="C:membrane"/>
    <property type="evidence" value="ECO:0007669"/>
    <property type="project" value="UniProtKB-SubCell"/>
</dbReference>
<dbReference type="InterPro" id="IPR050739">
    <property type="entry name" value="MFP"/>
</dbReference>
<sequence length="435" mass="49230">MSDKNEEIKKIELRSNEVQEILSRPPRRLIRYGTSVICGILALLIAGSFFFNFPDIISGDAVITTENPPVWVVARASGFIKELNCSDKRKVNAGDVLAIIENPASTEDIKRLSEIVNLTTINDSVIQIPMDSLQHNFVLGDIQADFSTFIDAHTEYRNFIQSNLIEQEKELINKQILSRKTFIANLKKQLENRQKEYKIVLSVYLREKKLFEQKVISDYDLEKAEQTYLNAQQEIQQLKTSLSQEDVVSSQLSASYDKLNVQYSKEKYHLVSSLKSAMEGLKSAIEQWQHNYVLVAPSSGSVTFNNVWKQNQHVGIGDKVFAIISDHPGEIIARVKVPVGGSGKVITGQKVNIKVVGYPYLEYGLIIGKIKNISLVPNDKNYMVEVSIDQNLITTNKKQLRFTGELAGTADIITENRSLIERIFSPIKYFFTFSQ</sequence>
<keyword evidence="3 5" id="KW-1133">Transmembrane helix</keyword>
<keyword evidence="4 5" id="KW-0472">Membrane</keyword>
<dbReference type="AlphaFoldDB" id="A0A644XW87"/>
<evidence type="ECO:0000256" key="5">
    <source>
        <dbReference type="SAM" id="Phobius"/>
    </source>
</evidence>
<organism evidence="6">
    <name type="scientific">bioreactor metagenome</name>
    <dbReference type="NCBI Taxonomy" id="1076179"/>
    <lineage>
        <taxon>unclassified sequences</taxon>
        <taxon>metagenomes</taxon>
        <taxon>ecological metagenomes</taxon>
    </lineage>
</organism>
<keyword evidence="2 5" id="KW-0812">Transmembrane</keyword>